<feature type="non-terminal residue" evidence="2">
    <location>
        <position position="1"/>
    </location>
</feature>
<gene>
    <name evidence="2" type="ORF">RM779_33445</name>
</gene>
<dbReference type="GO" id="GO:0004386">
    <property type="term" value="F:helicase activity"/>
    <property type="evidence" value="ECO:0007669"/>
    <property type="project" value="UniProtKB-KW"/>
</dbReference>
<keyword evidence="2" id="KW-0347">Helicase</keyword>
<proteinExistence type="predicted"/>
<name>A0ABU2SET6_9ACTN</name>
<dbReference type="EMBL" id="JAVREV010000098">
    <property type="protein sequence ID" value="MDT0447460.1"/>
    <property type="molecule type" value="Genomic_DNA"/>
</dbReference>
<dbReference type="Proteomes" id="UP001183615">
    <property type="component" value="Unassembled WGS sequence"/>
</dbReference>
<feature type="non-terminal residue" evidence="2">
    <location>
        <position position="132"/>
    </location>
</feature>
<keyword evidence="2" id="KW-0067">ATP-binding</keyword>
<evidence type="ECO:0000313" key="2">
    <source>
        <dbReference type="EMBL" id="MDT0447460.1"/>
    </source>
</evidence>
<keyword evidence="2" id="KW-0547">Nucleotide-binding</keyword>
<evidence type="ECO:0000256" key="1">
    <source>
        <dbReference type="SAM" id="MobiDB-lite"/>
    </source>
</evidence>
<keyword evidence="2" id="KW-0378">Hydrolase</keyword>
<evidence type="ECO:0000313" key="3">
    <source>
        <dbReference type="Proteomes" id="UP001183615"/>
    </source>
</evidence>
<comment type="caution">
    <text evidence="2">The sequence shown here is derived from an EMBL/GenBank/DDBJ whole genome shotgun (WGS) entry which is preliminary data.</text>
</comment>
<reference evidence="3" key="1">
    <citation type="submission" date="2023-07" db="EMBL/GenBank/DDBJ databases">
        <title>30 novel species of actinomycetes from the DSMZ collection.</title>
        <authorList>
            <person name="Nouioui I."/>
        </authorList>
    </citation>
    <scope>NUCLEOTIDE SEQUENCE [LARGE SCALE GENOMIC DNA]</scope>
    <source>
        <strain evidence="3">DSM 41886</strain>
    </source>
</reference>
<sequence length="132" mass="14325">DLAWPLPLDATALTRRRAARDTVLAHLESLAVHGDERPPAHGPGPDGVPPHDAAHEDEPPLEEAPFDEGWDWDALPTERPAETAPDTAPEPVRESAPEAPPSEPPHIPAARHPQEEPADRLTPEEARTLASW</sequence>
<organism evidence="2 3">
    <name type="scientific">Streptomyces johnsoniae</name>
    <dbReference type="NCBI Taxonomy" id="3075532"/>
    <lineage>
        <taxon>Bacteria</taxon>
        <taxon>Bacillati</taxon>
        <taxon>Actinomycetota</taxon>
        <taxon>Actinomycetes</taxon>
        <taxon>Kitasatosporales</taxon>
        <taxon>Streptomycetaceae</taxon>
        <taxon>Streptomyces</taxon>
    </lineage>
</organism>
<feature type="compositionally biased region" description="Basic and acidic residues" evidence="1">
    <location>
        <begin position="112"/>
        <end position="132"/>
    </location>
</feature>
<protein>
    <submittedName>
        <fullName evidence="2">ATP-dependent helicase</fullName>
    </submittedName>
</protein>
<feature type="region of interest" description="Disordered" evidence="1">
    <location>
        <begin position="29"/>
        <end position="132"/>
    </location>
</feature>
<keyword evidence="3" id="KW-1185">Reference proteome</keyword>
<feature type="compositionally biased region" description="Acidic residues" evidence="1">
    <location>
        <begin position="59"/>
        <end position="71"/>
    </location>
</feature>
<feature type="compositionally biased region" description="Pro residues" evidence="1">
    <location>
        <begin position="98"/>
        <end position="107"/>
    </location>
</feature>
<accession>A0ABU2SET6</accession>